<dbReference type="GO" id="GO:0016887">
    <property type="term" value="F:ATP hydrolysis activity"/>
    <property type="evidence" value="ECO:0007669"/>
    <property type="project" value="InterPro"/>
</dbReference>
<feature type="domain" description="ABC transporter" evidence="5">
    <location>
        <begin position="2"/>
        <end position="238"/>
    </location>
</feature>
<keyword evidence="2" id="KW-0547">Nucleotide-binding</keyword>
<evidence type="ECO:0000313" key="7">
    <source>
        <dbReference type="Proteomes" id="UP000012081"/>
    </source>
</evidence>
<dbReference type="GeneID" id="89499920"/>
<evidence type="ECO:0000256" key="2">
    <source>
        <dbReference type="ARBA" id="ARBA00022741"/>
    </source>
</evidence>
<dbReference type="SUPFAM" id="SSF52540">
    <property type="entry name" value="P-loop containing nucleoside triphosphate hydrolases"/>
    <property type="match status" value="1"/>
</dbReference>
<accession>M8E2B4</accession>
<evidence type="ECO:0000256" key="3">
    <source>
        <dbReference type="ARBA" id="ARBA00022840"/>
    </source>
</evidence>
<dbReference type="FunFam" id="3.40.50.300:FF:000134">
    <property type="entry name" value="Iron-enterobactin ABC transporter ATP-binding protein"/>
    <property type="match status" value="1"/>
</dbReference>
<keyword evidence="3 6" id="KW-0067">ATP-binding</keyword>
<organism evidence="6 7">
    <name type="scientific">Brevibacillus borstelensis AK1</name>
    <dbReference type="NCBI Taxonomy" id="1300222"/>
    <lineage>
        <taxon>Bacteria</taxon>
        <taxon>Bacillati</taxon>
        <taxon>Bacillota</taxon>
        <taxon>Bacilli</taxon>
        <taxon>Bacillales</taxon>
        <taxon>Paenibacillaceae</taxon>
        <taxon>Brevibacillus</taxon>
    </lineage>
</organism>
<dbReference type="InterPro" id="IPR027417">
    <property type="entry name" value="P-loop_NTPase"/>
</dbReference>
<dbReference type="SMART" id="SM00382">
    <property type="entry name" value="AAA"/>
    <property type="match status" value="1"/>
</dbReference>
<dbReference type="Gene3D" id="3.40.50.300">
    <property type="entry name" value="P-loop containing nucleotide triphosphate hydrolases"/>
    <property type="match status" value="1"/>
</dbReference>
<dbReference type="Pfam" id="PF00005">
    <property type="entry name" value="ABC_tran"/>
    <property type="match status" value="1"/>
</dbReference>
<dbReference type="InterPro" id="IPR017871">
    <property type="entry name" value="ABC_transporter-like_CS"/>
</dbReference>
<gene>
    <name evidence="6" type="ORF">I532_05395</name>
</gene>
<dbReference type="PANTHER" id="PTHR42794:SF1">
    <property type="entry name" value="HEMIN IMPORT ATP-BINDING PROTEIN HMUV"/>
    <property type="match status" value="1"/>
</dbReference>
<dbReference type="GO" id="GO:0005524">
    <property type="term" value="F:ATP binding"/>
    <property type="evidence" value="ECO:0007669"/>
    <property type="project" value="UniProtKB-KW"/>
</dbReference>
<keyword evidence="1" id="KW-0813">Transport</keyword>
<dbReference type="PROSITE" id="PS00211">
    <property type="entry name" value="ABC_TRANSPORTER_1"/>
    <property type="match status" value="1"/>
</dbReference>
<dbReference type="STRING" id="1300222.I532_05395"/>
<evidence type="ECO:0000313" key="6">
    <source>
        <dbReference type="EMBL" id="EMT53421.1"/>
    </source>
</evidence>
<protein>
    <submittedName>
        <fullName evidence="6">ABC transporter ATP-binding protein</fullName>
    </submittedName>
</protein>
<name>M8E2B4_9BACL</name>
<dbReference type="PROSITE" id="PS50893">
    <property type="entry name" value="ABC_TRANSPORTER_2"/>
    <property type="match status" value="1"/>
</dbReference>
<proteinExistence type="predicted"/>
<keyword evidence="4" id="KW-1278">Translocase</keyword>
<comment type="caution">
    <text evidence="6">The sequence shown here is derived from an EMBL/GenBank/DDBJ whole genome shotgun (WGS) entry which is preliminary data.</text>
</comment>
<evidence type="ECO:0000259" key="5">
    <source>
        <dbReference type="PROSITE" id="PS50893"/>
    </source>
</evidence>
<dbReference type="OrthoDB" id="9787851at2"/>
<dbReference type="PATRIC" id="fig|1300222.3.peg.1106"/>
<dbReference type="InterPro" id="IPR003439">
    <property type="entry name" value="ABC_transporter-like_ATP-bd"/>
</dbReference>
<dbReference type="EMBL" id="APBN01000002">
    <property type="protein sequence ID" value="EMT53421.1"/>
    <property type="molecule type" value="Genomic_DNA"/>
</dbReference>
<dbReference type="Proteomes" id="UP000012081">
    <property type="component" value="Unassembled WGS sequence"/>
</dbReference>
<reference evidence="6 7" key="1">
    <citation type="submission" date="2013-03" db="EMBL/GenBank/DDBJ databases">
        <title>Assembly of a new bacterial strain Brevibacillus borstelensis AK1.</title>
        <authorList>
            <person name="Rajan I."/>
            <person name="PoliReddy D."/>
            <person name="Sugumar T."/>
            <person name="Rathinam K."/>
            <person name="Alqarawi S."/>
            <person name="Khalil A.B."/>
            <person name="Sivakumar N."/>
        </authorList>
    </citation>
    <scope>NUCLEOTIDE SEQUENCE [LARGE SCALE GENOMIC DNA]</scope>
    <source>
        <strain evidence="6 7">AK1</strain>
    </source>
</reference>
<keyword evidence="7" id="KW-1185">Reference proteome</keyword>
<dbReference type="PANTHER" id="PTHR42794">
    <property type="entry name" value="HEMIN IMPORT ATP-BINDING PROTEIN HMUV"/>
    <property type="match status" value="1"/>
</dbReference>
<evidence type="ECO:0000256" key="4">
    <source>
        <dbReference type="ARBA" id="ARBA00022967"/>
    </source>
</evidence>
<dbReference type="RefSeq" id="WP_003386885.1">
    <property type="nucleotide sequence ID" value="NZ_APBN01000002.1"/>
</dbReference>
<sequence>MIRVVDVWKSYNGKSVLQDIAFEVKPGEFFGIIGPNGSGKSTLLKLLSAVEAADRGQIWLRGKQAEAHQRKDLAAWLAVLQQEPLPSIGFSVREVVEMGRFPYQSWLGTERGDSAPLIDGILQTLGLTELQHRTLEKLSGGEKQRVGLAKVMAQEPELLLLDEPTTFLDIGYQIQLMDTVHRWQRAEQATVVAVLHDLNLASLYCDRILLLDKGRQIGVGKPGELLREDLIYEVYGIRPIILDHPFHHLPQMLLRSAKDS</sequence>
<dbReference type="AlphaFoldDB" id="M8E2B4"/>
<dbReference type="CDD" id="cd03214">
    <property type="entry name" value="ABC_Iron-Siderophores_B12_Hemin"/>
    <property type="match status" value="1"/>
</dbReference>
<evidence type="ECO:0000256" key="1">
    <source>
        <dbReference type="ARBA" id="ARBA00022448"/>
    </source>
</evidence>
<dbReference type="InterPro" id="IPR003593">
    <property type="entry name" value="AAA+_ATPase"/>
</dbReference>